<dbReference type="InterPro" id="IPR011990">
    <property type="entry name" value="TPR-like_helical_dom_sf"/>
</dbReference>
<accession>A0A7H8QAY4</accession>
<reference evidence="2 3" key="1">
    <citation type="submission" date="2020-04" db="EMBL/GenBank/DDBJ databases">
        <authorList>
            <person name="Pajer P."/>
            <person name="Broz P."/>
        </authorList>
    </citation>
    <scope>NUCLEOTIDE SEQUENCE [LARGE SCALE GENOMIC DNA]</scope>
    <source>
        <strain evidence="3">NRL-ATB46093</strain>
    </source>
</reference>
<evidence type="ECO:0000313" key="2">
    <source>
        <dbReference type="EMBL" id="QKX51029.1"/>
    </source>
</evidence>
<dbReference type="Gene3D" id="1.25.40.10">
    <property type="entry name" value="Tetratricopeptide repeat domain"/>
    <property type="match status" value="1"/>
</dbReference>
<proteinExistence type="predicted"/>
<feature type="domain" description="TIR" evidence="1">
    <location>
        <begin position="1"/>
        <end position="120"/>
    </location>
</feature>
<dbReference type="PROSITE" id="PS50104">
    <property type="entry name" value="TIR"/>
    <property type="match status" value="1"/>
</dbReference>
<dbReference type="RefSeq" id="WP_176294587.1">
    <property type="nucleotide sequence ID" value="NZ_CP051177.1"/>
</dbReference>
<dbReference type="SUPFAM" id="SSF52200">
    <property type="entry name" value="Toll/Interleukin receptor TIR domain"/>
    <property type="match status" value="1"/>
</dbReference>
<dbReference type="InterPro" id="IPR027417">
    <property type="entry name" value="P-loop_NTPase"/>
</dbReference>
<dbReference type="Gene3D" id="3.40.50.300">
    <property type="entry name" value="P-loop containing nucleotide triphosphate hydrolases"/>
    <property type="match status" value="1"/>
</dbReference>
<dbReference type="Pfam" id="PF13676">
    <property type="entry name" value="TIR_2"/>
    <property type="match status" value="1"/>
</dbReference>
<keyword evidence="3" id="KW-1185">Reference proteome</keyword>
<dbReference type="AlphaFoldDB" id="A0A7H8QAY4"/>
<dbReference type="SUPFAM" id="SSF52540">
    <property type="entry name" value="P-loop containing nucleoside triphosphate hydrolases"/>
    <property type="match status" value="1"/>
</dbReference>
<organism evidence="2 3">
    <name type="scientific">Planococcus glaciei</name>
    <dbReference type="NCBI Taxonomy" id="459472"/>
    <lineage>
        <taxon>Bacteria</taxon>
        <taxon>Bacillati</taxon>
        <taxon>Bacillota</taxon>
        <taxon>Bacilli</taxon>
        <taxon>Bacillales</taxon>
        <taxon>Caryophanaceae</taxon>
        <taxon>Planococcus</taxon>
    </lineage>
</organism>
<dbReference type="Gene3D" id="3.40.50.10140">
    <property type="entry name" value="Toll/interleukin-1 receptor homology (TIR) domain"/>
    <property type="match status" value="1"/>
</dbReference>
<dbReference type="EMBL" id="CP051177">
    <property type="protein sequence ID" value="QKX51029.1"/>
    <property type="molecule type" value="Genomic_DNA"/>
</dbReference>
<sequence length="833" mass="97605">MKRIFLSHSSVDKPMYLEIVVKNLKRTIGVDNFVYDAVTFEEGYETKKEISSWLEKTDIFVLFISNAALESKWVQKEILEAKELLDNSSLKKIFPIIIDENITHLDERIPEWMREVYNIKLITRPSVAARKIYNKMIELIWEINPIIKERQTLFVGRNELLGEIEERLDSYDKSKPVSLIAASGIEGIGRRTILQKGLVKANVIKEIYQMAVVRLDAHQSIEDLIILLRDLGYGNEKDGENLLGKSQEKKIKIAAQMLKELKDAKEILLIIDEGAIVSPVREISNWFISLNELLENQLSLVLCVVSKYKASFRQLHKHDSIFALEVPELNLIERKGLFNRYCELINLNINREDKDTIVPYFTGLPKEIMYTSDFIRKEGLDYLKRNPEIITDFSDSQVSILISKYEEEEKAKELLALISLFDFISNKQLFELIDNNSEYNDLIEEFLATGICENLGSNKEYLCLNSAVKNYIRRKKFSIGDIFEYKLNKDVKSFVTSYESEFEKDVSEILFYAKKAITSGIRMEERFLIPSHFLKSMKELYDKRDRDSDVVILADRILNYENVMDEQIAREIRYFLCSSLARLKDTRFKKEVQNIRGAEHHFLFGFYYRHVGRDEEAVSSLLKAMESRANFARAKRELVLVYNNMEEYDKALELAKENYQHNRSNEYHIQAYFLCLSKGKSEKLAFENRKRTIEILLEDMKKIDSEKAKNMYLIMSAQYEIFMKDNSKEAEKIILEAYDLYPSDTYVLLCMFDIYERSLNIEGLNKVLEDFKKLHGTDRSKFHKDYLKCKAVYLALKDDVDSAHQIIRKLNISESSKKNLEQRIERNKLRLVK</sequence>
<evidence type="ECO:0000313" key="3">
    <source>
        <dbReference type="Proteomes" id="UP000509222"/>
    </source>
</evidence>
<dbReference type="Proteomes" id="UP000509222">
    <property type="component" value="Chromosome"/>
</dbReference>
<reference evidence="3" key="2">
    <citation type="submission" date="2020-06" db="EMBL/GenBank/DDBJ databases">
        <title>Isolation of Planomicrobium glaciei.</title>
        <authorList>
            <person name="Malisova L."/>
            <person name="Safrankova R."/>
            <person name="Jakubu V."/>
            <person name="Spanelova P."/>
        </authorList>
    </citation>
    <scope>NUCLEOTIDE SEQUENCE [LARGE SCALE GENOMIC DNA]</scope>
    <source>
        <strain evidence="3">NRL-ATB46093</strain>
    </source>
</reference>
<protein>
    <submittedName>
        <fullName evidence="2">TIR domain-containing protein</fullName>
    </submittedName>
</protein>
<name>A0A7H8QAY4_9BACL</name>
<dbReference type="SUPFAM" id="SSF48452">
    <property type="entry name" value="TPR-like"/>
    <property type="match status" value="1"/>
</dbReference>
<dbReference type="GO" id="GO:0007165">
    <property type="term" value="P:signal transduction"/>
    <property type="evidence" value="ECO:0007669"/>
    <property type="project" value="InterPro"/>
</dbReference>
<dbReference type="InterPro" id="IPR000157">
    <property type="entry name" value="TIR_dom"/>
</dbReference>
<evidence type="ECO:0000259" key="1">
    <source>
        <dbReference type="PROSITE" id="PS50104"/>
    </source>
</evidence>
<dbReference type="InterPro" id="IPR035897">
    <property type="entry name" value="Toll_tir_struct_dom_sf"/>
</dbReference>
<gene>
    <name evidence="2" type="ORF">HF394_10760</name>
</gene>